<reference evidence="2" key="1">
    <citation type="journal article" date="2020" name="mSystems">
        <title>Genome- and Community-Level Interaction Insights into Carbon Utilization and Element Cycling Functions of Hydrothermarchaeota in Hydrothermal Sediment.</title>
        <authorList>
            <person name="Zhou Z."/>
            <person name="Liu Y."/>
            <person name="Xu W."/>
            <person name="Pan J."/>
            <person name="Luo Z.H."/>
            <person name="Li M."/>
        </authorList>
    </citation>
    <scope>NUCLEOTIDE SEQUENCE [LARGE SCALE GENOMIC DNA]</scope>
    <source>
        <strain evidence="2">SpSt-339</strain>
    </source>
</reference>
<gene>
    <name evidence="2" type="ORF">ENQ76_13950</name>
</gene>
<feature type="region of interest" description="Disordered" evidence="1">
    <location>
        <begin position="48"/>
        <end position="68"/>
    </location>
</feature>
<evidence type="ECO:0000313" key="2">
    <source>
        <dbReference type="EMBL" id="HEN16560.1"/>
    </source>
</evidence>
<dbReference type="AlphaFoldDB" id="A0A7C2K161"/>
<evidence type="ECO:0008006" key="3">
    <source>
        <dbReference type="Google" id="ProtNLM"/>
    </source>
</evidence>
<organism evidence="2">
    <name type="scientific">Schlesneria paludicola</name>
    <dbReference type="NCBI Taxonomy" id="360056"/>
    <lineage>
        <taxon>Bacteria</taxon>
        <taxon>Pseudomonadati</taxon>
        <taxon>Planctomycetota</taxon>
        <taxon>Planctomycetia</taxon>
        <taxon>Planctomycetales</taxon>
        <taxon>Planctomycetaceae</taxon>
        <taxon>Schlesneria</taxon>
    </lineage>
</organism>
<protein>
    <recommendedName>
        <fullName evidence="3">CopG family transcriptional regulator</fullName>
    </recommendedName>
</protein>
<dbReference type="EMBL" id="DSOK01000384">
    <property type="protein sequence ID" value="HEN16560.1"/>
    <property type="molecule type" value="Genomic_DNA"/>
</dbReference>
<proteinExistence type="predicted"/>
<name>A0A7C2K161_9PLAN</name>
<comment type="caution">
    <text evidence="2">The sequence shown here is derived from an EMBL/GenBank/DDBJ whole genome shotgun (WGS) entry which is preliminary data.</text>
</comment>
<evidence type="ECO:0000256" key="1">
    <source>
        <dbReference type="SAM" id="MobiDB-lite"/>
    </source>
</evidence>
<sequence>MAGPELRKQISLFLPVADWLALRREAARRRMPITRLCVQWLEPELEHLRRHPPDPLTDDDAIPNTSEG</sequence>
<accession>A0A7C2K161</accession>